<accession>A0A0J7IFN3</accession>
<dbReference type="Proteomes" id="UP000036261">
    <property type="component" value="Unassembled WGS sequence"/>
</dbReference>
<proteinExistence type="predicted"/>
<reference evidence="1 2" key="1">
    <citation type="journal article" date="2013" name="Int. J. Syst. Evol. Microbiol.">
        <title>Chryseobacterium angstadtii sp. nov., isolated from a newt tank.</title>
        <authorList>
            <person name="Kirk K.E."/>
            <person name="Hoffman J.A."/>
            <person name="Smith K.A."/>
            <person name="Strahan B.L."/>
            <person name="Failor K.C."/>
            <person name="Krebs J.E."/>
            <person name="Gale A.N."/>
            <person name="Do T.D."/>
            <person name="Sontag T.C."/>
            <person name="Batties A.M."/>
            <person name="Mistiszyn K."/>
            <person name="Newman J.D."/>
        </authorList>
    </citation>
    <scope>NUCLEOTIDE SEQUENCE [LARGE SCALE GENOMIC DNA]</scope>
    <source>
        <strain evidence="1 2">KM</strain>
    </source>
</reference>
<dbReference type="EMBL" id="LFND01000003">
    <property type="protein sequence ID" value="KMQ64834.1"/>
    <property type="molecule type" value="Genomic_DNA"/>
</dbReference>
<organism evidence="1 2">
    <name type="scientific">Chryseobacterium angstadtii</name>
    <dbReference type="NCBI Taxonomy" id="558151"/>
    <lineage>
        <taxon>Bacteria</taxon>
        <taxon>Pseudomonadati</taxon>
        <taxon>Bacteroidota</taxon>
        <taxon>Flavobacteriia</taxon>
        <taxon>Flavobacteriales</taxon>
        <taxon>Weeksellaceae</taxon>
        <taxon>Chryseobacterium group</taxon>
        <taxon>Chryseobacterium</taxon>
    </lineage>
</organism>
<comment type="caution">
    <text evidence="1">The sequence shown here is derived from an EMBL/GenBank/DDBJ whole genome shotgun (WGS) entry which is preliminary data.</text>
</comment>
<protein>
    <submittedName>
        <fullName evidence="1">Uncharacterized protein</fullName>
    </submittedName>
</protein>
<evidence type="ECO:0000313" key="1">
    <source>
        <dbReference type="EMBL" id="KMQ64834.1"/>
    </source>
</evidence>
<dbReference type="PATRIC" id="fig|558151.6.peg.2423"/>
<gene>
    <name evidence="1" type="ORF">ACM46_11475</name>
</gene>
<keyword evidence="2" id="KW-1185">Reference proteome</keyword>
<sequence length="59" mass="6812">MIRLKFMVQGLTCKVILYLLRTIELSACKDSDFKGRFIIKKSAHILTDFQINFSSPKGF</sequence>
<evidence type="ECO:0000313" key="2">
    <source>
        <dbReference type="Proteomes" id="UP000036261"/>
    </source>
</evidence>
<name>A0A0J7IFN3_9FLAO</name>
<dbReference type="AlphaFoldDB" id="A0A0J7IFN3"/>